<evidence type="ECO:0000313" key="3">
    <source>
        <dbReference type="Proteomes" id="UP000230852"/>
    </source>
</evidence>
<evidence type="ECO:0000313" key="2">
    <source>
        <dbReference type="EMBL" id="PIR78700.1"/>
    </source>
</evidence>
<reference evidence="3" key="1">
    <citation type="submission" date="2017-09" db="EMBL/GenBank/DDBJ databases">
        <title>Depth-based differentiation of microbial function through sediment-hosted aquifers and enrichment of novel symbionts in the deep terrestrial subsurface.</title>
        <authorList>
            <person name="Probst A.J."/>
            <person name="Ladd B."/>
            <person name="Jarett J.K."/>
            <person name="Geller-Mcgrath D.E."/>
            <person name="Sieber C.M.K."/>
            <person name="Emerson J.B."/>
            <person name="Anantharaman K."/>
            <person name="Thomas B.C."/>
            <person name="Malmstrom R."/>
            <person name="Stieglmeier M."/>
            <person name="Klingl A."/>
            <person name="Woyke T."/>
            <person name="Ryan C.M."/>
            <person name="Banfield J.F."/>
        </authorList>
    </citation>
    <scope>NUCLEOTIDE SEQUENCE [LARGE SCALE GENOMIC DNA]</scope>
</reference>
<feature type="transmembrane region" description="Helical" evidence="1">
    <location>
        <begin position="161"/>
        <end position="185"/>
    </location>
</feature>
<evidence type="ECO:0000256" key="1">
    <source>
        <dbReference type="SAM" id="Phobius"/>
    </source>
</evidence>
<accession>A0A2H0TZP9</accession>
<gene>
    <name evidence="2" type="ORF">COU28_00215</name>
</gene>
<feature type="transmembrane region" description="Helical" evidence="1">
    <location>
        <begin position="128"/>
        <end position="149"/>
    </location>
</feature>
<keyword evidence="1" id="KW-1133">Transmembrane helix</keyword>
<comment type="caution">
    <text evidence="2">The sequence shown here is derived from an EMBL/GenBank/DDBJ whole genome shotgun (WGS) entry which is preliminary data.</text>
</comment>
<sequence>MKLKIIQFSQNCNMKKIKYLLLVVFLVLIPGTTKAHCPLCTIGAGAASGVAVWLGISYMSVGVMIGAFALATGLWMSRLIKKKFIRHQNIIIAIVSYVTTVWPLRLMLKSYGALYLPWWGQYGTTFVIDKYLIGTAIGAIIMILSPYLSKQISKHRDNKNWPYQGMGITFGLLIITSIIIELIIWKMKS</sequence>
<organism evidence="2 3">
    <name type="scientific">Candidatus Magasanikbacteria bacterium CG10_big_fil_rev_8_21_14_0_10_36_16</name>
    <dbReference type="NCBI Taxonomy" id="1974645"/>
    <lineage>
        <taxon>Bacteria</taxon>
        <taxon>Candidatus Magasanikiibacteriota</taxon>
    </lineage>
</organism>
<proteinExistence type="predicted"/>
<dbReference type="Proteomes" id="UP000230852">
    <property type="component" value="Unassembled WGS sequence"/>
</dbReference>
<feature type="transmembrane region" description="Helical" evidence="1">
    <location>
        <begin position="89"/>
        <end position="108"/>
    </location>
</feature>
<dbReference type="AlphaFoldDB" id="A0A2H0TZP9"/>
<dbReference type="EMBL" id="PFBU01000005">
    <property type="protein sequence ID" value="PIR78700.1"/>
    <property type="molecule type" value="Genomic_DNA"/>
</dbReference>
<feature type="transmembrane region" description="Helical" evidence="1">
    <location>
        <begin position="51"/>
        <end position="77"/>
    </location>
</feature>
<protein>
    <submittedName>
        <fullName evidence="2">Uncharacterized protein</fullName>
    </submittedName>
</protein>
<name>A0A2H0TZP9_9BACT</name>
<keyword evidence="1" id="KW-0472">Membrane</keyword>
<keyword evidence="1" id="KW-0812">Transmembrane</keyword>